<name>A0ABN6UYI3_9BACT</name>
<organism evidence="3 4">
    <name type="scientific">Geothrix oryzae</name>
    <dbReference type="NCBI Taxonomy" id="2927975"/>
    <lineage>
        <taxon>Bacteria</taxon>
        <taxon>Pseudomonadati</taxon>
        <taxon>Acidobacteriota</taxon>
        <taxon>Holophagae</taxon>
        <taxon>Holophagales</taxon>
        <taxon>Holophagaceae</taxon>
        <taxon>Geothrix</taxon>
    </lineage>
</organism>
<dbReference type="InterPro" id="IPR036291">
    <property type="entry name" value="NAD(P)-bd_dom_sf"/>
</dbReference>
<keyword evidence="1" id="KW-0520">NAD</keyword>
<dbReference type="EMBL" id="AP027079">
    <property type="protein sequence ID" value="BDU70064.1"/>
    <property type="molecule type" value="Genomic_DNA"/>
</dbReference>
<evidence type="ECO:0000313" key="4">
    <source>
        <dbReference type="Proteomes" id="UP001242010"/>
    </source>
</evidence>
<dbReference type="RefSeq" id="WP_286353784.1">
    <property type="nucleotide sequence ID" value="NZ_AP027079.1"/>
</dbReference>
<sequence>MKILVTGGAGFIGSHVVEALLKRGDEVTVVDDFNDYYDPAIKRRNLAGVLDHPSFRLVEGDIRDRALIETLLQGEFEVVVHLAARAGVRPSLKDPVLYETVNVIGLLNLLEGAVQFGKPRFVFASSSSVYGLSPRLPWREDDPVDCPISPYAVTKRMGELLCYNYNHIHGLDTVALRFFTVYGPRQRPDMAIAKFTRAILQGDPITVFGDGSAIRDFTYVGDIVDGVLAAVERRFGFEIINLGGAQSITVLELIQAVSRTVGREAKLIFQAPFPGDVPATLADSAKAQRLLGLSPKTSIDQGLQRYLEWLVP</sequence>
<accession>A0ABN6UYI3</accession>
<dbReference type="Pfam" id="PF01370">
    <property type="entry name" value="Epimerase"/>
    <property type="match status" value="1"/>
</dbReference>
<dbReference type="Gene3D" id="3.90.25.10">
    <property type="entry name" value="UDP-galactose 4-epimerase, domain 1"/>
    <property type="match status" value="1"/>
</dbReference>
<feature type="domain" description="NAD-dependent epimerase/dehydratase" evidence="2">
    <location>
        <begin position="3"/>
        <end position="243"/>
    </location>
</feature>
<dbReference type="Gene3D" id="3.40.50.720">
    <property type="entry name" value="NAD(P)-binding Rossmann-like Domain"/>
    <property type="match status" value="1"/>
</dbReference>
<protein>
    <submittedName>
        <fullName evidence="3">Epimerase</fullName>
    </submittedName>
</protein>
<dbReference type="SUPFAM" id="SSF51735">
    <property type="entry name" value="NAD(P)-binding Rossmann-fold domains"/>
    <property type="match status" value="1"/>
</dbReference>
<reference evidence="4" key="1">
    <citation type="journal article" date="2023" name="Int. J. Syst. Evol. Microbiol.">
        <title>Mesoterricola silvestris gen. nov., sp. nov., Mesoterricola sediminis sp. nov., Geothrix oryzae sp. nov., Geothrix edaphica sp. nov., Geothrix rubra sp. nov., and Geothrix limicola sp. nov., six novel members of Acidobacteriota isolated from soils.</title>
        <authorList>
            <person name="Itoh H."/>
            <person name="Sugisawa Y."/>
            <person name="Mise K."/>
            <person name="Xu Z."/>
            <person name="Kuniyasu M."/>
            <person name="Ushijima N."/>
            <person name="Kawano K."/>
            <person name="Kobayashi E."/>
            <person name="Shiratori Y."/>
            <person name="Masuda Y."/>
            <person name="Senoo K."/>
        </authorList>
    </citation>
    <scope>NUCLEOTIDE SEQUENCE [LARGE SCALE GENOMIC DNA]</scope>
    <source>
        <strain evidence="4">Red222</strain>
    </source>
</reference>
<evidence type="ECO:0000256" key="1">
    <source>
        <dbReference type="ARBA" id="ARBA00023027"/>
    </source>
</evidence>
<proteinExistence type="predicted"/>
<dbReference type="PANTHER" id="PTHR43574">
    <property type="entry name" value="EPIMERASE-RELATED"/>
    <property type="match status" value="1"/>
</dbReference>
<evidence type="ECO:0000313" key="3">
    <source>
        <dbReference type="EMBL" id="BDU70064.1"/>
    </source>
</evidence>
<keyword evidence="4" id="KW-1185">Reference proteome</keyword>
<evidence type="ECO:0000259" key="2">
    <source>
        <dbReference type="Pfam" id="PF01370"/>
    </source>
</evidence>
<dbReference type="InterPro" id="IPR001509">
    <property type="entry name" value="Epimerase_deHydtase"/>
</dbReference>
<dbReference type="Proteomes" id="UP001242010">
    <property type="component" value="Chromosome"/>
</dbReference>
<dbReference type="PRINTS" id="PR01713">
    <property type="entry name" value="NUCEPIMERASE"/>
</dbReference>
<gene>
    <name evidence="3" type="ORF">GETHOR_21650</name>
</gene>